<name>A0A843WLM2_COLES</name>
<reference evidence="1" key="1">
    <citation type="submission" date="2017-07" db="EMBL/GenBank/DDBJ databases">
        <title>Taro Niue Genome Assembly and Annotation.</title>
        <authorList>
            <person name="Atibalentja N."/>
            <person name="Keating K."/>
            <person name="Fields C.J."/>
        </authorList>
    </citation>
    <scope>NUCLEOTIDE SEQUENCE</scope>
    <source>
        <strain evidence="1">Niue_2</strain>
        <tissue evidence="1">Leaf</tissue>
    </source>
</reference>
<dbReference type="AlphaFoldDB" id="A0A843WLM2"/>
<organism evidence="1 2">
    <name type="scientific">Colocasia esculenta</name>
    <name type="common">Wild taro</name>
    <name type="synonym">Arum esculentum</name>
    <dbReference type="NCBI Taxonomy" id="4460"/>
    <lineage>
        <taxon>Eukaryota</taxon>
        <taxon>Viridiplantae</taxon>
        <taxon>Streptophyta</taxon>
        <taxon>Embryophyta</taxon>
        <taxon>Tracheophyta</taxon>
        <taxon>Spermatophyta</taxon>
        <taxon>Magnoliopsida</taxon>
        <taxon>Liliopsida</taxon>
        <taxon>Araceae</taxon>
        <taxon>Aroideae</taxon>
        <taxon>Colocasieae</taxon>
        <taxon>Colocasia</taxon>
    </lineage>
</organism>
<proteinExistence type="predicted"/>
<sequence length="142" mass="15563">MLPSPCCAGCSVCGRSRDVDPVGLPSSQCHDCRARRDIREGIALVGFDLITARMAVAIRIVSQPCFPSRQGCRGALSRRDLGPVAVALAVAMVLRRLRRVQQDLVCLGCFRGHGWHVGVCPRAGCALRTFWWERGRLPPCIH</sequence>
<dbReference type="EMBL" id="NMUH01003619">
    <property type="protein sequence ID" value="MQM06421.1"/>
    <property type="molecule type" value="Genomic_DNA"/>
</dbReference>
<evidence type="ECO:0000313" key="2">
    <source>
        <dbReference type="Proteomes" id="UP000652761"/>
    </source>
</evidence>
<accession>A0A843WLM2</accession>
<comment type="caution">
    <text evidence="1">The sequence shown here is derived from an EMBL/GenBank/DDBJ whole genome shotgun (WGS) entry which is preliminary data.</text>
</comment>
<dbReference type="Proteomes" id="UP000652761">
    <property type="component" value="Unassembled WGS sequence"/>
</dbReference>
<protein>
    <submittedName>
        <fullName evidence="1">Uncharacterized protein</fullName>
    </submittedName>
</protein>
<gene>
    <name evidence="1" type="ORF">Taro_039245</name>
</gene>
<keyword evidence="2" id="KW-1185">Reference proteome</keyword>
<evidence type="ECO:0000313" key="1">
    <source>
        <dbReference type="EMBL" id="MQM06421.1"/>
    </source>
</evidence>